<feature type="compositionally biased region" description="Basic and acidic residues" evidence="1">
    <location>
        <begin position="78"/>
        <end position="101"/>
    </location>
</feature>
<name>A0A7M7L8Y0_APIME</name>
<feature type="chain" id="PRO_5044660261" evidence="2">
    <location>
        <begin position="22"/>
        <end position="203"/>
    </location>
</feature>
<accession>A0A8B8GYH3</accession>
<feature type="region of interest" description="Disordered" evidence="1">
    <location>
        <begin position="62"/>
        <end position="107"/>
    </location>
</feature>
<keyword evidence="2" id="KW-0732">Signal</keyword>
<gene>
    <name evidence="3" type="primary">100578542</name>
    <name evidence="5" type="synonym">LOC100578542</name>
</gene>
<accession>A0A7M7L8Y0</accession>
<evidence type="ECO:0000256" key="2">
    <source>
        <dbReference type="SAM" id="SignalP"/>
    </source>
</evidence>
<organism evidence="3">
    <name type="scientific">Apis mellifera</name>
    <name type="common">Honeybee</name>
    <dbReference type="NCBI Taxonomy" id="7460"/>
    <lineage>
        <taxon>Eukaryota</taxon>
        <taxon>Metazoa</taxon>
        <taxon>Ecdysozoa</taxon>
        <taxon>Arthropoda</taxon>
        <taxon>Hexapoda</taxon>
        <taxon>Insecta</taxon>
        <taxon>Pterygota</taxon>
        <taxon>Neoptera</taxon>
        <taxon>Endopterygota</taxon>
        <taxon>Hymenoptera</taxon>
        <taxon>Apocrita</taxon>
        <taxon>Aculeata</taxon>
        <taxon>Apoidea</taxon>
        <taxon>Anthophila</taxon>
        <taxon>Apidae</taxon>
        <taxon>Apis</taxon>
    </lineage>
</organism>
<reference evidence="3" key="1">
    <citation type="submission" date="2021-01" db="UniProtKB">
        <authorList>
            <consortium name="EnsemblMetazoa"/>
        </authorList>
    </citation>
    <scope>IDENTIFICATION</scope>
    <source>
        <strain evidence="3">DH4</strain>
    </source>
</reference>
<keyword evidence="4" id="KW-1185">Reference proteome</keyword>
<proteinExistence type="predicted"/>
<dbReference type="RefSeq" id="XP_026296303.1">
    <property type="nucleotide sequence ID" value="XM_026440518.1"/>
</dbReference>
<protein>
    <submittedName>
        <fullName evidence="5">Uncharacterized protein LOC100578542 isoform X1</fullName>
    </submittedName>
</protein>
<sequence>MSCLSSLYVLPFICNCVLVSSSVLTTLKTDGGLRIFKDAPNEFKDVPNEFEEALKRHSIDCHSDKRENPQGCSGSFFVRDERSDPDRGKERFYNGDGDRGSNRSPRTWKSPDIVIRFGRAGFKNLNREQKRGRNDLNFIRYGRGMQIYPDSVVTAICSNLLSNEDIQPYEARLLRFCNCLNNNDVDHRENLDFFEDRLGTKHD</sequence>
<evidence type="ECO:0000256" key="1">
    <source>
        <dbReference type="SAM" id="MobiDB-lite"/>
    </source>
</evidence>
<dbReference type="Proteomes" id="UP000005203">
    <property type="component" value="Linkage group LG5"/>
</dbReference>
<evidence type="ECO:0000313" key="3">
    <source>
        <dbReference type="EnsemblMetazoa" id="XP_026296303"/>
    </source>
</evidence>
<evidence type="ECO:0000313" key="5">
    <source>
        <dbReference type="RefSeq" id="XP_026296303.1"/>
    </source>
</evidence>
<dbReference type="AlphaFoldDB" id="A0A7M7L8Y0"/>
<dbReference type="EnsemblMetazoa" id="XM_026440518">
    <property type="protein sequence ID" value="XP_026296303"/>
    <property type="gene ID" value="LOC100578542"/>
</dbReference>
<feature type="signal peptide" evidence="2">
    <location>
        <begin position="1"/>
        <end position="21"/>
    </location>
</feature>
<reference evidence="5" key="2">
    <citation type="submission" date="2025-04" db="UniProtKB">
        <authorList>
            <consortium name="RefSeq"/>
        </authorList>
    </citation>
    <scope>IDENTIFICATION</scope>
    <source>
        <strain evidence="5">DH4</strain>
        <tissue evidence="5">Whole body</tissue>
    </source>
</reference>
<evidence type="ECO:0000313" key="4">
    <source>
        <dbReference type="Proteomes" id="UP000005203"/>
    </source>
</evidence>